<reference evidence="3" key="2">
    <citation type="submission" date="2023-01" db="EMBL/GenBank/DDBJ databases">
        <title>Draft genome sequence of Algimonas porphyrae strain NBRC 108216.</title>
        <authorList>
            <person name="Sun Q."/>
            <person name="Mori K."/>
        </authorList>
    </citation>
    <scope>NUCLEOTIDE SEQUENCE</scope>
    <source>
        <strain evidence="3">NBRC 108216</strain>
    </source>
</reference>
<evidence type="ECO:0000313" key="3">
    <source>
        <dbReference type="EMBL" id="GLQ19332.1"/>
    </source>
</evidence>
<reference evidence="3" key="1">
    <citation type="journal article" date="2014" name="Int. J. Syst. Evol. Microbiol.">
        <title>Complete genome of a new Firmicutes species belonging to the dominant human colonic microbiota ('Ruminococcus bicirculans') reveals two chromosomes and a selective capacity to utilize plant glucans.</title>
        <authorList>
            <consortium name="NISC Comparative Sequencing Program"/>
            <person name="Wegmann U."/>
            <person name="Louis P."/>
            <person name="Goesmann A."/>
            <person name="Henrissat B."/>
            <person name="Duncan S.H."/>
            <person name="Flint H.J."/>
        </authorList>
    </citation>
    <scope>NUCLEOTIDE SEQUENCE</scope>
    <source>
        <strain evidence="3">NBRC 108216</strain>
    </source>
</reference>
<protein>
    <recommendedName>
        <fullName evidence="2">Thioredoxin-like fold domain-containing protein</fullName>
    </recommendedName>
</protein>
<dbReference type="InterPro" id="IPR036249">
    <property type="entry name" value="Thioredoxin-like_sf"/>
</dbReference>
<gene>
    <name evidence="3" type="ORF">GCM10007854_02870</name>
</gene>
<sequence length="216" mass="23589">MIRAALLSAFATAVLATAPAHAQYSTPIPDETPATEYIYAEAPTDHVIGSVDAPHTMILYASNVCPACGHWFANHWPIVKTELVETGRLRLVFRPMPTEPVQLSLTGFLMAECAPKGEYITVIEDQFARQTTILGMVQNRISPKPEYDAIAMGAGLQSDEAIQACLSDPDMMAAVRQKADWASAADIHAVPSFIFDGEVMDGDHNADAIRSWMDRR</sequence>
<dbReference type="Pfam" id="PF13462">
    <property type="entry name" value="Thioredoxin_4"/>
    <property type="match status" value="1"/>
</dbReference>
<dbReference type="InterPro" id="IPR012336">
    <property type="entry name" value="Thioredoxin-like_fold"/>
</dbReference>
<keyword evidence="1" id="KW-0732">Signal</keyword>
<comment type="caution">
    <text evidence="3">The sequence shown here is derived from an EMBL/GenBank/DDBJ whole genome shotgun (WGS) entry which is preliminary data.</text>
</comment>
<dbReference type="Proteomes" id="UP001161390">
    <property type="component" value="Unassembled WGS sequence"/>
</dbReference>
<keyword evidence="4" id="KW-1185">Reference proteome</keyword>
<dbReference type="RefSeq" id="WP_284369085.1">
    <property type="nucleotide sequence ID" value="NZ_BSNJ01000001.1"/>
</dbReference>
<dbReference type="EMBL" id="BSNJ01000001">
    <property type="protein sequence ID" value="GLQ19332.1"/>
    <property type="molecule type" value="Genomic_DNA"/>
</dbReference>
<evidence type="ECO:0000259" key="2">
    <source>
        <dbReference type="Pfam" id="PF13462"/>
    </source>
</evidence>
<dbReference type="Gene3D" id="3.40.30.10">
    <property type="entry name" value="Glutaredoxin"/>
    <property type="match status" value="1"/>
</dbReference>
<proteinExistence type="predicted"/>
<evidence type="ECO:0000256" key="1">
    <source>
        <dbReference type="SAM" id="SignalP"/>
    </source>
</evidence>
<feature type="chain" id="PRO_5047361073" description="Thioredoxin-like fold domain-containing protein" evidence="1">
    <location>
        <begin position="23"/>
        <end position="216"/>
    </location>
</feature>
<accession>A0ABQ5UW68</accession>
<feature type="signal peptide" evidence="1">
    <location>
        <begin position="1"/>
        <end position="22"/>
    </location>
</feature>
<dbReference type="SUPFAM" id="SSF52833">
    <property type="entry name" value="Thioredoxin-like"/>
    <property type="match status" value="1"/>
</dbReference>
<organism evidence="3 4">
    <name type="scientific">Algimonas porphyrae</name>
    <dbReference type="NCBI Taxonomy" id="1128113"/>
    <lineage>
        <taxon>Bacteria</taxon>
        <taxon>Pseudomonadati</taxon>
        <taxon>Pseudomonadota</taxon>
        <taxon>Alphaproteobacteria</taxon>
        <taxon>Maricaulales</taxon>
        <taxon>Robiginitomaculaceae</taxon>
        <taxon>Algimonas</taxon>
    </lineage>
</organism>
<name>A0ABQ5UW68_9PROT</name>
<evidence type="ECO:0000313" key="4">
    <source>
        <dbReference type="Proteomes" id="UP001161390"/>
    </source>
</evidence>
<feature type="domain" description="Thioredoxin-like fold" evidence="2">
    <location>
        <begin position="42"/>
        <end position="214"/>
    </location>
</feature>